<dbReference type="GO" id="GO:0032880">
    <property type="term" value="P:regulation of protein localization"/>
    <property type="evidence" value="ECO:0007669"/>
    <property type="project" value="TreeGrafter"/>
</dbReference>
<name>A0A0P1KTN6_9SACH</name>
<comment type="similarity">
    <text evidence="3">Belongs to the KXD1 family.</text>
</comment>
<keyword evidence="11" id="KW-1185">Reference proteome</keyword>
<feature type="compositionally biased region" description="Acidic residues" evidence="8">
    <location>
        <begin position="43"/>
        <end position="57"/>
    </location>
</feature>
<sequence length="192" mass="21552">MDEDSSGSVGLRSRTASVNSQMYAIPEPEEIDIQLSEGSSGSEFDDSDYDIESDDDVGSGGDAFLDRMVPETSNTFVMGQLDTPMFDISKYLFQSLSQALNAADFSEAIALQTRTSGLINSKSRELENLSQEVQQKLRYFETRFSQGAQTSKRISRNLQHISKQVDKIGSAFETRYPIEFNQAREEIFERKP</sequence>
<dbReference type="InterPro" id="IPR019371">
    <property type="entry name" value="KxDL_dom"/>
</dbReference>
<comment type="subcellular location">
    <subcellularLocation>
        <location evidence="2">Endosome</location>
    </subcellularLocation>
</comment>
<evidence type="ECO:0000256" key="3">
    <source>
        <dbReference type="ARBA" id="ARBA00005913"/>
    </source>
</evidence>
<reference evidence="11" key="1">
    <citation type="submission" date="2015-10" db="EMBL/GenBank/DDBJ databases">
        <authorList>
            <person name="Devillers H."/>
        </authorList>
    </citation>
    <scope>NUCLEOTIDE SEQUENCE [LARGE SCALE GENOMIC DNA]</scope>
</reference>
<evidence type="ECO:0000256" key="4">
    <source>
        <dbReference type="ARBA" id="ARBA00016207"/>
    </source>
</evidence>
<evidence type="ECO:0000256" key="5">
    <source>
        <dbReference type="ARBA" id="ARBA00022448"/>
    </source>
</evidence>
<dbReference type="AlphaFoldDB" id="A0A0P1KTN6"/>
<accession>A0A0P1KTN6</accession>
<dbReference type="PANTHER" id="PTHR37787">
    <property type="entry name" value="BIOGENESIS OF LYSOSOME-RELATED ORGANELLES COMPLEX 1 SUBUNIT KXD1"/>
    <property type="match status" value="1"/>
</dbReference>
<proteinExistence type="inferred from homology"/>
<organism evidence="10 11">
    <name type="scientific">Lachancea quebecensis</name>
    <dbReference type="NCBI Taxonomy" id="1654605"/>
    <lineage>
        <taxon>Eukaryota</taxon>
        <taxon>Fungi</taxon>
        <taxon>Dikarya</taxon>
        <taxon>Ascomycota</taxon>
        <taxon>Saccharomycotina</taxon>
        <taxon>Saccharomycetes</taxon>
        <taxon>Saccharomycetales</taxon>
        <taxon>Saccharomycetaceae</taxon>
        <taxon>Lachancea</taxon>
    </lineage>
</organism>
<dbReference type="OrthoDB" id="4089816at2759"/>
<keyword evidence="6" id="KW-0967">Endosome</keyword>
<dbReference type="Pfam" id="PF10241">
    <property type="entry name" value="KxDL"/>
    <property type="match status" value="1"/>
</dbReference>
<evidence type="ECO:0000256" key="6">
    <source>
        <dbReference type="ARBA" id="ARBA00022753"/>
    </source>
</evidence>
<dbReference type="Proteomes" id="UP000236544">
    <property type="component" value="Unassembled WGS sequence"/>
</dbReference>
<dbReference type="PANTHER" id="PTHR37787:SF1">
    <property type="entry name" value="BIOGENESIS OF LYSOSOME-RELATED ORGANELLES COMPLEX 1 SUBUNIT KXD1"/>
    <property type="match status" value="1"/>
</dbReference>
<dbReference type="EMBL" id="LN890539">
    <property type="protein sequence ID" value="CUS23200.1"/>
    <property type="molecule type" value="Genomic_DNA"/>
</dbReference>
<evidence type="ECO:0000256" key="7">
    <source>
        <dbReference type="ARBA" id="ARBA00029808"/>
    </source>
</evidence>
<feature type="region of interest" description="Disordered" evidence="8">
    <location>
        <begin position="1"/>
        <end position="57"/>
    </location>
</feature>
<feature type="domain" description="KxDL" evidence="9">
    <location>
        <begin position="95"/>
        <end position="180"/>
    </location>
</feature>
<evidence type="ECO:0000256" key="1">
    <source>
        <dbReference type="ARBA" id="ARBA00002069"/>
    </source>
</evidence>
<dbReference type="GO" id="GO:0005768">
    <property type="term" value="C:endosome"/>
    <property type="evidence" value="ECO:0007669"/>
    <property type="project" value="UniProtKB-SubCell"/>
</dbReference>
<evidence type="ECO:0000256" key="2">
    <source>
        <dbReference type="ARBA" id="ARBA00004177"/>
    </source>
</evidence>
<evidence type="ECO:0000259" key="9">
    <source>
        <dbReference type="Pfam" id="PF10241"/>
    </source>
</evidence>
<dbReference type="GO" id="GO:0031083">
    <property type="term" value="C:BLOC-1 complex"/>
    <property type="evidence" value="ECO:0007669"/>
    <property type="project" value="TreeGrafter"/>
</dbReference>
<evidence type="ECO:0000313" key="10">
    <source>
        <dbReference type="EMBL" id="CUS23200.1"/>
    </source>
</evidence>
<evidence type="ECO:0000256" key="8">
    <source>
        <dbReference type="SAM" id="MobiDB-lite"/>
    </source>
</evidence>
<evidence type="ECO:0000313" key="11">
    <source>
        <dbReference type="Proteomes" id="UP000236544"/>
    </source>
</evidence>
<comment type="function">
    <text evidence="1">Component of the biogenesis of lysosome-related organelles complex-1 (BLOC-1) involved in endosomal cargo sorting.</text>
</comment>
<dbReference type="GO" id="GO:0007032">
    <property type="term" value="P:endosome organization"/>
    <property type="evidence" value="ECO:0007669"/>
    <property type="project" value="TreeGrafter"/>
</dbReference>
<dbReference type="InterPro" id="IPR051390">
    <property type="entry name" value="BLOC-1_subunit_KXD1"/>
</dbReference>
<protein>
    <recommendedName>
        <fullName evidence="4">Biogenesis of lysosome-related organelles complex 1 subunit KXD1</fullName>
    </recommendedName>
    <alternativeName>
        <fullName evidence="7">KxDL homolog</fullName>
    </alternativeName>
</protein>
<gene>
    <name evidence="10" type="ORF">LAQU0_S08e04324g</name>
</gene>
<keyword evidence="5" id="KW-0813">Transport</keyword>